<evidence type="ECO:0000256" key="8">
    <source>
        <dbReference type="ARBA" id="ARBA00022840"/>
    </source>
</evidence>
<dbReference type="HOGENOM" id="CLU_032279_0_0_1"/>
<dbReference type="EC" id="2.7.1.31" evidence="3"/>
<dbReference type="FunCoup" id="E0W3W1">
    <property type="interactions" value="196"/>
</dbReference>
<evidence type="ECO:0000259" key="9">
    <source>
        <dbReference type="Pfam" id="PF05161"/>
    </source>
</evidence>
<evidence type="ECO:0000256" key="5">
    <source>
        <dbReference type="ARBA" id="ARBA00022679"/>
    </source>
</evidence>
<dbReference type="Proteomes" id="UP000009046">
    <property type="component" value="Unassembled WGS sequence"/>
</dbReference>
<dbReference type="AlphaFoldDB" id="E0W3W1"/>
<dbReference type="CTD" id="8239734"/>
<comment type="catalytic activity">
    <reaction evidence="1">
        <text>(R)-glycerate + ATP = (2R)-3-phosphoglycerate + ADP + H(+)</text>
        <dbReference type="Rhea" id="RHEA:23516"/>
        <dbReference type="ChEBI" id="CHEBI:15378"/>
        <dbReference type="ChEBI" id="CHEBI:16659"/>
        <dbReference type="ChEBI" id="CHEBI:30616"/>
        <dbReference type="ChEBI" id="CHEBI:58272"/>
        <dbReference type="ChEBI" id="CHEBI:456216"/>
        <dbReference type="EC" id="2.7.1.31"/>
    </reaction>
</comment>
<keyword evidence="5" id="KW-0808">Transferase</keyword>
<dbReference type="eggNOG" id="KOG3935">
    <property type="taxonomic scope" value="Eukaryota"/>
</dbReference>
<dbReference type="GO" id="GO:0005524">
    <property type="term" value="F:ATP binding"/>
    <property type="evidence" value="ECO:0007669"/>
    <property type="project" value="UniProtKB-KW"/>
</dbReference>
<proteinExistence type="inferred from homology"/>
<dbReference type="EMBL" id="AAZO01007474">
    <property type="status" value="NOT_ANNOTATED_CDS"/>
    <property type="molecule type" value="Genomic_DNA"/>
</dbReference>
<keyword evidence="7 11" id="KW-0418">Kinase</keyword>
<dbReference type="KEGG" id="phu:Phum_PHUM611690"/>
<reference evidence="11" key="2">
    <citation type="submission" date="2007-04" db="EMBL/GenBank/DDBJ databases">
        <title>The genome of the human body louse.</title>
        <authorList>
            <consortium name="The Human Body Louse Genome Consortium"/>
            <person name="Kirkness E."/>
            <person name="Walenz B."/>
            <person name="Hass B."/>
            <person name="Bruggner R."/>
            <person name="Strausberg R."/>
        </authorList>
    </citation>
    <scope>NUCLEOTIDE SEQUENCE</scope>
    <source>
        <strain evidence="11">USDA</strain>
    </source>
</reference>
<dbReference type="EMBL" id="AAZO01007473">
    <property type="status" value="NOT_ANNOTATED_CDS"/>
    <property type="molecule type" value="Genomic_DNA"/>
</dbReference>
<evidence type="ECO:0000313" key="13">
    <source>
        <dbReference type="Proteomes" id="UP000009046"/>
    </source>
</evidence>
<evidence type="ECO:0000256" key="2">
    <source>
        <dbReference type="ARBA" id="ARBA00005393"/>
    </source>
</evidence>
<dbReference type="RefSeq" id="XP_002433055.1">
    <property type="nucleotide sequence ID" value="XM_002433010.1"/>
</dbReference>
<evidence type="ECO:0000313" key="12">
    <source>
        <dbReference type="EnsemblMetazoa" id="PHUM611690-PA"/>
    </source>
</evidence>
<dbReference type="InterPro" id="IPR039760">
    <property type="entry name" value="MOFRL_protein"/>
</dbReference>
<evidence type="ECO:0000256" key="6">
    <source>
        <dbReference type="ARBA" id="ARBA00022741"/>
    </source>
</evidence>
<accession>E0W3W1</accession>
<evidence type="ECO:0000256" key="7">
    <source>
        <dbReference type="ARBA" id="ARBA00022777"/>
    </source>
</evidence>
<dbReference type="InterPro" id="IPR007835">
    <property type="entry name" value="MOFRL"/>
</dbReference>
<dbReference type="InParanoid" id="E0W3W1"/>
<reference evidence="11" key="1">
    <citation type="submission" date="2007-04" db="EMBL/GenBank/DDBJ databases">
        <title>Annotation of Pediculus humanus corporis strain USDA.</title>
        <authorList>
            <person name="Kirkness E."/>
            <person name="Hannick L."/>
            <person name="Hass B."/>
            <person name="Bruggner R."/>
            <person name="Lawson D."/>
            <person name="Bidwell S."/>
            <person name="Joardar V."/>
            <person name="Caler E."/>
            <person name="Walenz B."/>
            <person name="Inman J."/>
            <person name="Schobel S."/>
            <person name="Galinsky K."/>
            <person name="Amedeo P."/>
            <person name="Strausberg R."/>
        </authorList>
    </citation>
    <scope>NUCLEOTIDE SEQUENCE</scope>
    <source>
        <strain evidence="11">USDA</strain>
    </source>
</reference>
<dbReference type="OrthoDB" id="44918at2759"/>
<dbReference type="InterPro" id="IPR037035">
    <property type="entry name" value="GK-like_C_sf"/>
</dbReference>
<keyword evidence="8" id="KW-0067">ATP-binding</keyword>
<evidence type="ECO:0000313" key="11">
    <source>
        <dbReference type="EMBL" id="EEB20317.1"/>
    </source>
</evidence>
<dbReference type="PANTHER" id="PTHR12227:SF0">
    <property type="entry name" value="GLYCERATE KINASE"/>
    <property type="match status" value="1"/>
</dbReference>
<keyword evidence="13" id="KW-1185">Reference proteome</keyword>
<evidence type="ECO:0000256" key="3">
    <source>
        <dbReference type="ARBA" id="ARBA00012101"/>
    </source>
</evidence>
<gene>
    <name evidence="12" type="primary">8239734</name>
    <name evidence="11" type="ORF">Phum_PHUM611690</name>
</gene>
<dbReference type="GeneID" id="8239734"/>
<evidence type="ECO:0000256" key="4">
    <source>
        <dbReference type="ARBA" id="ARBA00020720"/>
    </source>
</evidence>
<keyword evidence="6" id="KW-0547">Nucleotide-binding</keyword>
<organism>
    <name type="scientific">Pediculus humanus subsp. corporis</name>
    <name type="common">Body louse</name>
    <dbReference type="NCBI Taxonomy" id="121224"/>
    <lineage>
        <taxon>Eukaryota</taxon>
        <taxon>Metazoa</taxon>
        <taxon>Ecdysozoa</taxon>
        <taxon>Arthropoda</taxon>
        <taxon>Hexapoda</taxon>
        <taxon>Insecta</taxon>
        <taxon>Pterygota</taxon>
        <taxon>Neoptera</taxon>
        <taxon>Paraneoptera</taxon>
        <taxon>Psocodea</taxon>
        <taxon>Troctomorpha</taxon>
        <taxon>Phthiraptera</taxon>
        <taxon>Anoplura</taxon>
        <taxon>Pediculidae</taxon>
        <taxon>Pediculus</taxon>
    </lineage>
</organism>
<dbReference type="InterPro" id="IPR038614">
    <property type="entry name" value="GK_N_sf"/>
</dbReference>
<dbReference type="VEuPathDB" id="VectorBase:PHUM611690"/>
<name>E0W3W1_PEDHC</name>
<dbReference type="GO" id="GO:0008887">
    <property type="term" value="F:glycerate kinase activity"/>
    <property type="evidence" value="ECO:0007669"/>
    <property type="project" value="UniProtKB-EC"/>
</dbReference>
<dbReference type="FunFam" id="3.40.50.10180:FF:000001">
    <property type="entry name" value="Glycerate kinase"/>
    <property type="match status" value="1"/>
</dbReference>
<dbReference type="EnsemblMetazoa" id="PHUM611690-RA">
    <property type="protein sequence ID" value="PHUM611690-PA"/>
    <property type="gene ID" value="PHUM611690"/>
</dbReference>
<dbReference type="STRING" id="121224.E0W3W1"/>
<dbReference type="EMBL" id="DS235883">
    <property type="protein sequence ID" value="EEB20317.1"/>
    <property type="molecule type" value="Genomic_DNA"/>
</dbReference>
<dbReference type="PANTHER" id="PTHR12227">
    <property type="entry name" value="GLYCERATE KINASE"/>
    <property type="match status" value="1"/>
</dbReference>
<dbReference type="Pfam" id="PF13660">
    <property type="entry name" value="DUF4147"/>
    <property type="match status" value="1"/>
</dbReference>
<keyword evidence="11" id="KW-0560">Oxidoreductase</keyword>
<feature type="domain" description="MOFRL-associated" evidence="10">
    <location>
        <begin position="3"/>
        <end position="236"/>
    </location>
</feature>
<dbReference type="Pfam" id="PF05161">
    <property type="entry name" value="MOFRL"/>
    <property type="match status" value="1"/>
</dbReference>
<evidence type="ECO:0000259" key="10">
    <source>
        <dbReference type="Pfam" id="PF13660"/>
    </source>
</evidence>
<comment type="similarity">
    <text evidence="2">Belongs to the glycerate kinase type-2 family.</text>
</comment>
<dbReference type="GO" id="GO:0016491">
    <property type="term" value="F:oxidoreductase activity"/>
    <property type="evidence" value="ECO:0007669"/>
    <property type="project" value="UniProtKB-KW"/>
</dbReference>
<reference evidence="12" key="3">
    <citation type="submission" date="2020-05" db="UniProtKB">
        <authorList>
            <consortium name="EnsemblMetazoa"/>
        </authorList>
    </citation>
    <scope>IDENTIFICATION</scope>
    <source>
        <strain evidence="12">USDA</strain>
    </source>
</reference>
<dbReference type="SUPFAM" id="SSF82544">
    <property type="entry name" value="GckA/TtuD-like"/>
    <property type="match status" value="1"/>
</dbReference>
<dbReference type="OMA" id="GKAAWRM"/>
<protein>
    <recommendedName>
        <fullName evidence="4">Glycerate kinase</fullName>
        <ecNumber evidence="3">2.7.1.31</ecNumber>
    </recommendedName>
</protein>
<dbReference type="Gene3D" id="3.40.1480.10">
    <property type="entry name" value="MOFRL domain"/>
    <property type="match status" value="1"/>
</dbReference>
<evidence type="ECO:0000256" key="1">
    <source>
        <dbReference type="ARBA" id="ARBA00000694"/>
    </source>
</evidence>
<dbReference type="Gene3D" id="3.40.50.10180">
    <property type="entry name" value="Glycerate kinase, MOFRL-like N-terminal domain"/>
    <property type="match status" value="1"/>
</dbReference>
<dbReference type="GO" id="GO:0005737">
    <property type="term" value="C:cytoplasm"/>
    <property type="evidence" value="ECO:0007669"/>
    <property type="project" value="TreeGrafter"/>
</dbReference>
<sequence length="483" mass="53135">MPVNPKKLIKENLCLIGNDLLVCNKVYHLNDGKLYLIGFGKAVLFMASQVEKILGNRLSNGVICVPVNSQDTEEPTLKENSVIEVYEGAYNNLPDEKALRGTEAIINLVKSLNKETDSLLILISGGGSALFTKPKDGVTIKNKLQIINKLSSSGANITELNTVRKKLSTVKGGNLALLTYPAKTIALILSDVLHDSLDIVASGPTFPNLDFEYAAYEILKKYYLLDTIPERIVNIIKEPNSKIPFSLIDNNKFPHVDNYLIGNNKKALTSAKAYSDNQGLKSTILSSELIGNVQCIADIYQELIISIIDIIQCANNESFLKIEKFSKNVSFALNENFLNEIKQLITNDLPLLKNVCIMAGGETTVFKKGKGKGGRNQELALIMSLKIHQVKLKYHEFFKNYDVQFLSAGTDGIDGPTNAAGAIINADVIDEAEKSNLCVMEYLENNDSHNFFLKLKNGSNLIFTGHTGTNVSDIHILSFSLNS</sequence>
<dbReference type="InterPro" id="IPR025286">
    <property type="entry name" value="MOFRL_assoc_dom"/>
</dbReference>
<feature type="domain" description="MOFRL" evidence="9">
    <location>
        <begin position="355"/>
        <end position="473"/>
    </location>
</feature>